<sequence length="302" mass="33865">MNSIDTVFRLGGPSSILASAATVATSSSGSIPRSKVEVLERWEQWQIDSIVSVLSCLLAKNRNRLCLAPPLSTSFTHLTPPLSGTAAFPRLSYLHLKECIVTIRRLQRIIDASPQLATLHIESSFFPGVENVTQDRNRKRSFIGNRAFFNEISEPPIKEQPCYRLVCPTRTAVIFTVYDDSSMAYLEGGLELEAPRLRYFKYHGVLLVDCQLLLKVLGSSNVIQADLHVTQLEKGFHVYYWQYIHGFISAKVLRLKMDSVTDHVANDKQGGQDGLFGSKFFPNLEFLELQGCAINLQAELQQ</sequence>
<dbReference type="AlphaFoldDB" id="A0A835A2F1"/>
<keyword evidence="2" id="KW-1185">Reference proteome</keyword>
<dbReference type="EMBL" id="JACEFO010002669">
    <property type="protein sequence ID" value="KAF8652197.1"/>
    <property type="molecule type" value="Genomic_DNA"/>
</dbReference>
<dbReference type="Proteomes" id="UP000636709">
    <property type="component" value="Unassembled WGS sequence"/>
</dbReference>
<protein>
    <submittedName>
        <fullName evidence="1">Uncharacterized protein</fullName>
    </submittedName>
</protein>
<proteinExistence type="predicted"/>
<organism evidence="1 2">
    <name type="scientific">Digitaria exilis</name>
    <dbReference type="NCBI Taxonomy" id="1010633"/>
    <lineage>
        <taxon>Eukaryota</taxon>
        <taxon>Viridiplantae</taxon>
        <taxon>Streptophyta</taxon>
        <taxon>Embryophyta</taxon>
        <taxon>Tracheophyta</taxon>
        <taxon>Spermatophyta</taxon>
        <taxon>Magnoliopsida</taxon>
        <taxon>Liliopsida</taxon>
        <taxon>Poales</taxon>
        <taxon>Poaceae</taxon>
        <taxon>PACMAD clade</taxon>
        <taxon>Panicoideae</taxon>
        <taxon>Panicodae</taxon>
        <taxon>Paniceae</taxon>
        <taxon>Anthephorinae</taxon>
        <taxon>Digitaria</taxon>
    </lineage>
</organism>
<comment type="caution">
    <text evidence="1">The sequence shown here is derived from an EMBL/GenBank/DDBJ whole genome shotgun (WGS) entry which is preliminary data.</text>
</comment>
<accession>A0A835A2F1</accession>
<name>A0A835A2F1_9POAL</name>
<reference evidence="1" key="1">
    <citation type="submission" date="2020-07" db="EMBL/GenBank/DDBJ databases">
        <title>Genome sequence and genetic diversity analysis of an under-domesticated orphan crop, white fonio (Digitaria exilis).</title>
        <authorList>
            <person name="Bennetzen J.L."/>
            <person name="Chen S."/>
            <person name="Ma X."/>
            <person name="Wang X."/>
            <person name="Yssel A.E.J."/>
            <person name="Chaluvadi S.R."/>
            <person name="Johnson M."/>
            <person name="Gangashetty P."/>
            <person name="Hamidou F."/>
            <person name="Sanogo M.D."/>
            <person name="Zwaenepoel A."/>
            <person name="Wallace J."/>
            <person name="Van De Peer Y."/>
            <person name="Van Deynze A."/>
        </authorList>
    </citation>
    <scope>NUCLEOTIDE SEQUENCE</scope>
    <source>
        <tissue evidence="1">Leaves</tissue>
    </source>
</reference>
<evidence type="ECO:0000313" key="1">
    <source>
        <dbReference type="EMBL" id="KAF8652197.1"/>
    </source>
</evidence>
<evidence type="ECO:0000313" key="2">
    <source>
        <dbReference type="Proteomes" id="UP000636709"/>
    </source>
</evidence>
<gene>
    <name evidence="1" type="ORF">HU200_062929</name>
</gene>